<protein>
    <submittedName>
        <fullName evidence="3">Uncharacterized protein</fullName>
    </submittedName>
</protein>
<comment type="caution">
    <text evidence="3">The sequence shown here is derived from an EMBL/GenBank/DDBJ whole genome shotgun (WGS) entry which is preliminary data.</text>
</comment>
<proteinExistence type="predicted"/>
<dbReference type="AlphaFoldDB" id="A0A482WRA4"/>
<evidence type="ECO:0000313" key="4">
    <source>
        <dbReference type="Proteomes" id="UP000291343"/>
    </source>
</evidence>
<accession>A0A482WRA4</accession>
<evidence type="ECO:0000256" key="2">
    <source>
        <dbReference type="SAM" id="SignalP"/>
    </source>
</evidence>
<feature type="chain" id="PRO_5019735882" evidence="2">
    <location>
        <begin position="26"/>
        <end position="409"/>
    </location>
</feature>
<dbReference type="OrthoDB" id="6618857at2759"/>
<sequence>MALSDNVSVSMIGFLVAMMFLGTLSEEIASPLKVAQCRAACIYSFSRENETSPCLKNEECLSCWKSCQRLQFSYKKLCLKNSDCDVGCKAACRFAEEASNYVPRAPVLVQRGEEVLMNDGHETKWPKPSPELEGPWVYLVMRRLKHPGSSWRQITQTLDRSARIPTGGMVRVLVVNRSGLATIYGPAEEIARREDKGWRLREVSVIHQEAVVIAEIAWESRHPGALYLVTWEVAGGGLRGNLLLSSTCVALSLWPDTQFHVQVELMNPGAMEQQKSEELIVDTHKGLDNVILPQSDDPQTSLAASNSLLLSVLNSTRADIQMSDPRQLLIPSQQLRVQFIAAGLAALLAVLIVVLVVRACRARSSANPHSKLIEDDYLTADLYKVVSHNAATEKPKSTVPAFTANPLIT</sequence>
<keyword evidence="4" id="KW-1185">Reference proteome</keyword>
<gene>
    <name evidence="3" type="ORF">LSTR_LSTR009222</name>
</gene>
<reference evidence="3 4" key="1">
    <citation type="journal article" date="2017" name="Gigascience">
        <title>Genome sequence of the small brown planthopper, Laodelphax striatellus.</title>
        <authorList>
            <person name="Zhu J."/>
            <person name="Jiang F."/>
            <person name="Wang X."/>
            <person name="Yang P."/>
            <person name="Bao Y."/>
            <person name="Zhao W."/>
            <person name="Wang W."/>
            <person name="Lu H."/>
            <person name="Wang Q."/>
            <person name="Cui N."/>
            <person name="Li J."/>
            <person name="Chen X."/>
            <person name="Luo L."/>
            <person name="Yu J."/>
            <person name="Kang L."/>
            <person name="Cui F."/>
        </authorList>
    </citation>
    <scope>NUCLEOTIDE SEQUENCE [LARGE SCALE GENOMIC DNA]</scope>
    <source>
        <strain evidence="3">Lst14</strain>
    </source>
</reference>
<dbReference type="InParanoid" id="A0A482WRA4"/>
<organism evidence="3 4">
    <name type="scientific">Laodelphax striatellus</name>
    <name type="common">Small brown planthopper</name>
    <name type="synonym">Delphax striatella</name>
    <dbReference type="NCBI Taxonomy" id="195883"/>
    <lineage>
        <taxon>Eukaryota</taxon>
        <taxon>Metazoa</taxon>
        <taxon>Ecdysozoa</taxon>
        <taxon>Arthropoda</taxon>
        <taxon>Hexapoda</taxon>
        <taxon>Insecta</taxon>
        <taxon>Pterygota</taxon>
        <taxon>Neoptera</taxon>
        <taxon>Paraneoptera</taxon>
        <taxon>Hemiptera</taxon>
        <taxon>Auchenorrhyncha</taxon>
        <taxon>Fulgoroidea</taxon>
        <taxon>Delphacidae</taxon>
        <taxon>Criomorphinae</taxon>
        <taxon>Laodelphax</taxon>
    </lineage>
</organism>
<dbReference type="Proteomes" id="UP000291343">
    <property type="component" value="Unassembled WGS sequence"/>
</dbReference>
<dbReference type="EMBL" id="QKKF02027490">
    <property type="protein sequence ID" value="RZF35806.1"/>
    <property type="molecule type" value="Genomic_DNA"/>
</dbReference>
<feature type="transmembrane region" description="Helical" evidence="1">
    <location>
        <begin position="337"/>
        <end position="357"/>
    </location>
</feature>
<evidence type="ECO:0000256" key="1">
    <source>
        <dbReference type="SAM" id="Phobius"/>
    </source>
</evidence>
<keyword evidence="1" id="KW-0472">Membrane</keyword>
<feature type="signal peptide" evidence="2">
    <location>
        <begin position="1"/>
        <end position="25"/>
    </location>
</feature>
<keyword evidence="2" id="KW-0732">Signal</keyword>
<evidence type="ECO:0000313" key="3">
    <source>
        <dbReference type="EMBL" id="RZF35806.1"/>
    </source>
</evidence>
<keyword evidence="1" id="KW-0812">Transmembrane</keyword>
<keyword evidence="1" id="KW-1133">Transmembrane helix</keyword>
<name>A0A482WRA4_LAOST</name>